<keyword evidence="1" id="KW-0732">Signal</keyword>
<reference evidence="2 3" key="1">
    <citation type="submission" date="2018-06" db="EMBL/GenBank/DDBJ databases">
        <authorList>
            <consortium name="Pathogen Informatics"/>
            <person name="Doyle S."/>
        </authorList>
    </citation>
    <scope>NUCLEOTIDE SEQUENCE [LARGE SCALE GENOMIC DNA]</scope>
    <source>
        <strain evidence="2 3">NCTC11532</strain>
    </source>
</reference>
<evidence type="ECO:0000256" key="1">
    <source>
        <dbReference type="SAM" id="SignalP"/>
    </source>
</evidence>
<dbReference type="AlphaFoldDB" id="A0A378LPY8"/>
<protein>
    <recommendedName>
        <fullName evidence="4">Transmembrane protein (Fibronectin III domain and Gp5 C-terminal repeat)</fullName>
    </recommendedName>
</protein>
<gene>
    <name evidence="2" type="ORF">NCTC11532_00020</name>
</gene>
<dbReference type="RefSeq" id="WP_051635591.1">
    <property type="nucleotide sequence ID" value="NZ_CAAAIS010000018.1"/>
</dbReference>
<name>A0A378LPY8_9GAMM</name>
<dbReference type="InterPro" id="IPR013783">
    <property type="entry name" value="Ig-like_fold"/>
</dbReference>
<proteinExistence type="predicted"/>
<feature type="chain" id="PRO_5016871183" description="Transmembrane protein (Fibronectin III domain and Gp5 C-terminal repeat)" evidence="1">
    <location>
        <begin position="25"/>
        <end position="536"/>
    </location>
</feature>
<keyword evidence="3" id="KW-1185">Reference proteome</keyword>
<feature type="signal peptide" evidence="1">
    <location>
        <begin position="1"/>
        <end position="24"/>
    </location>
</feature>
<dbReference type="OrthoDB" id="5654229at2"/>
<evidence type="ECO:0000313" key="3">
    <source>
        <dbReference type="Proteomes" id="UP000255297"/>
    </source>
</evidence>
<dbReference type="STRING" id="1122170.GCA_000701265_01576"/>
<sequence>MRRSKCLNLCFFLFVIIPIQLLWAQDKPETDEQANLTISTGKNGVSCSKSIQNCIIQVSQPRCQPIPGTVTITNNSRIYANNIQASSSNGYFTQYVIQNNGCPPSLAPGASCSISFITNTPAIAFLVQNIMVKGTNTNATFFDMQAVACPIQQAILSVTPTSVNLITGGPSKSVTVTNTGNIPAQNVHATVAPTPPINLIVSSNCPALLQPGASCQVTFTPDDLPGNTTATISGANTANTVTVRINVSLPPTTTLSVPATAVIPSDDSVGVIIPVTNLTAVPAHNVMLNLPPSWTGVTATTCPVIPGNGVCYITVTTSGFFNVYVAQGGILVTGDNVTSPPSMALAFSAFNYLVYEVTGSPALNFTVVSDTDINSNYEWSINLSNIIGINQDSTNPPDFCNGNSDGACDTLQIVEQEPNDTAAKLCDQITIDNSGLVPEGTWYLPASCQLGKLTIGLPNATDALCAPNTPNIATNLYSLGFLSEFLGNKYWSSTQYTPATSNAFYQEFFPNNQSTSGAFFKLSQLHVRCVRVFATV</sequence>
<organism evidence="2 3">
    <name type="scientific">Legionella wadsworthii</name>
    <dbReference type="NCBI Taxonomy" id="28088"/>
    <lineage>
        <taxon>Bacteria</taxon>
        <taxon>Pseudomonadati</taxon>
        <taxon>Pseudomonadota</taxon>
        <taxon>Gammaproteobacteria</taxon>
        <taxon>Legionellales</taxon>
        <taxon>Legionellaceae</taxon>
        <taxon>Legionella</taxon>
    </lineage>
</organism>
<dbReference type="Proteomes" id="UP000255297">
    <property type="component" value="Unassembled WGS sequence"/>
</dbReference>
<dbReference type="EMBL" id="UGPB01000001">
    <property type="protein sequence ID" value="STY27859.1"/>
    <property type="molecule type" value="Genomic_DNA"/>
</dbReference>
<evidence type="ECO:0008006" key="4">
    <source>
        <dbReference type="Google" id="ProtNLM"/>
    </source>
</evidence>
<evidence type="ECO:0000313" key="2">
    <source>
        <dbReference type="EMBL" id="STY27859.1"/>
    </source>
</evidence>
<accession>A0A378LPY8</accession>
<dbReference type="Gene3D" id="2.60.40.10">
    <property type="entry name" value="Immunoglobulins"/>
    <property type="match status" value="2"/>
</dbReference>